<dbReference type="AlphaFoldDB" id="A0A315ZHL1"/>
<keyword evidence="1" id="KW-0812">Transmembrane</keyword>
<gene>
    <name evidence="3" type="ORF">BC781_101638</name>
</gene>
<feature type="transmembrane region" description="Helical" evidence="1">
    <location>
        <begin position="6"/>
        <end position="23"/>
    </location>
</feature>
<dbReference type="Gene3D" id="3.60.15.10">
    <property type="entry name" value="Ribonuclease Z/Hydroxyacylglutathione hydrolase-like"/>
    <property type="match status" value="1"/>
</dbReference>
<dbReference type="PANTHER" id="PTHR15032">
    <property type="entry name" value="N-ACYL-PHOSPHATIDYLETHANOLAMINE-HYDROLYZING PHOSPHOLIPASE D"/>
    <property type="match status" value="1"/>
</dbReference>
<reference evidence="3 4" key="1">
    <citation type="submission" date="2018-03" db="EMBL/GenBank/DDBJ databases">
        <title>Genomic Encyclopedia of Archaeal and Bacterial Type Strains, Phase II (KMG-II): from individual species to whole genera.</title>
        <authorList>
            <person name="Goeker M."/>
        </authorList>
    </citation>
    <scope>NUCLEOTIDE SEQUENCE [LARGE SCALE GENOMIC DNA]</scope>
    <source>
        <strain evidence="3 4">DSM 28229</strain>
    </source>
</reference>
<evidence type="ECO:0000313" key="3">
    <source>
        <dbReference type="EMBL" id="PWJ44288.1"/>
    </source>
</evidence>
<dbReference type="GO" id="GO:0008270">
    <property type="term" value="F:zinc ion binding"/>
    <property type="evidence" value="ECO:0007669"/>
    <property type="project" value="InterPro"/>
</dbReference>
<keyword evidence="4" id="KW-1185">Reference proteome</keyword>
<dbReference type="EMBL" id="QGDO01000001">
    <property type="protein sequence ID" value="PWJ44288.1"/>
    <property type="molecule type" value="Genomic_DNA"/>
</dbReference>
<evidence type="ECO:0000313" key="4">
    <source>
        <dbReference type="Proteomes" id="UP000245535"/>
    </source>
</evidence>
<sequence>MTGYIILTIIAVFAAYVVFYLYTSPEFGRSATKTQKLAYEQTGLYKDGQFQNLIPTEMKMDVMGLVKEYSNKSKFATPKEPVPFEKLDSAKIAVAPDSLTTLTWFGHSAFLLQMDGKNILLDPMLGDTPSPHPLIGSKRYNKNLPLEVDKLPQIDAVIYSHDHYDHLDYGTVNKIKDKVKTFIVPLGLGNHLREWGVKDSQIQELKWWDETKLGDIKLTCTPSRHFSGRGLTDRNTTLWSSWVIDGQKDKIYFSGDSGYGPHFKEIGEKFGPFDLTLMECGQYNPQWEAIHMMPEQTAQAAKDVKAERLWPIHWGAFTLALHDWRDPIQRVEKKAAELEIPMTTPRIGEQVIVGESYPQERWWEQSLDKPLATK</sequence>
<feature type="domain" description="Metallo-beta-lactamase" evidence="2">
    <location>
        <begin position="118"/>
        <end position="314"/>
    </location>
</feature>
<dbReference type="RefSeq" id="WP_109615791.1">
    <property type="nucleotide sequence ID" value="NZ_QGDO01000001.1"/>
</dbReference>
<dbReference type="OrthoDB" id="9805728at2"/>
<dbReference type="InterPro" id="IPR024884">
    <property type="entry name" value="NAPE-PLD"/>
</dbReference>
<dbReference type="PIRSF" id="PIRSF038896">
    <property type="entry name" value="NAPE-PLD"/>
    <property type="match status" value="1"/>
</dbReference>
<dbReference type="GO" id="GO:0005737">
    <property type="term" value="C:cytoplasm"/>
    <property type="evidence" value="ECO:0007669"/>
    <property type="project" value="TreeGrafter"/>
</dbReference>
<accession>A0A315ZHL1</accession>
<keyword evidence="1" id="KW-0472">Membrane</keyword>
<dbReference type="GO" id="GO:0070290">
    <property type="term" value="F:N-acylphosphatidylethanolamine-specific phospholipase D activity"/>
    <property type="evidence" value="ECO:0007669"/>
    <property type="project" value="InterPro"/>
</dbReference>
<dbReference type="Pfam" id="PF12706">
    <property type="entry name" value="Lactamase_B_2"/>
    <property type="match status" value="1"/>
</dbReference>
<evidence type="ECO:0000256" key="1">
    <source>
        <dbReference type="SAM" id="Phobius"/>
    </source>
</evidence>
<protein>
    <submittedName>
        <fullName evidence="3">L-ascorbate metabolism protein UlaG (Beta-lactamase superfamily)</fullName>
    </submittedName>
</protein>
<dbReference type="SUPFAM" id="SSF56281">
    <property type="entry name" value="Metallo-hydrolase/oxidoreductase"/>
    <property type="match status" value="1"/>
</dbReference>
<dbReference type="PANTHER" id="PTHR15032:SF4">
    <property type="entry name" value="N-ACYL-PHOSPHATIDYLETHANOLAMINE-HYDROLYZING PHOSPHOLIPASE D"/>
    <property type="match status" value="1"/>
</dbReference>
<dbReference type="Proteomes" id="UP000245535">
    <property type="component" value="Unassembled WGS sequence"/>
</dbReference>
<evidence type="ECO:0000259" key="2">
    <source>
        <dbReference type="Pfam" id="PF12706"/>
    </source>
</evidence>
<name>A0A315ZHL1_SEDFL</name>
<proteinExistence type="predicted"/>
<comment type="caution">
    <text evidence="3">The sequence shown here is derived from an EMBL/GenBank/DDBJ whole genome shotgun (WGS) entry which is preliminary data.</text>
</comment>
<dbReference type="InterPro" id="IPR036866">
    <property type="entry name" value="RibonucZ/Hydroxyglut_hydro"/>
</dbReference>
<keyword evidence="1" id="KW-1133">Transmembrane helix</keyword>
<organism evidence="3 4">
    <name type="scientific">Sediminitomix flava</name>
    <dbReference type="NCBI Taxonomy" id="379075"/>
    <lineage>
        <taxon>Bacteria</taxon>
        <taxon>Pseudomonadati</taxon>
        <taxon>Bacteroidota</taxon>
        <taxon>Cytophagia</taxon>
        <taxon>Cytophagales</taxon>
        <taxon>Flammeovirgaceae</taxon>
        <taxon>Sediminitomix</taxon>
    </lineage>
</organism>
<dbReference type="InterPro" id="IPR001279">
    <property type="entry name" value="Metallo-B-lactamas"/>
</dbReference>